<dbReference type="EMBL" id="FOSQ01000001">
    <property type="protein sequence ID" value="SFK24817.1"/>
    <property type="molecule type" value="Genomic_DNA"/>
</dbReference>
<feature type="compositionally biased region" description="Acidic residues" evidence="1">
    <location>
        <begin position="213"/>
        <end position="224"/>
    </location>
</feature>
<dbReference type="OrthoDB" id="1491023at2"/>
<feature type="region of interest" description="Disordered" evidence="1">
    <location>
        <begin position="204"/>
        <end position="224"/>
    </location>
</feature>
<dbReference type="InterPro" id="IPR038765">
    <property type="entry name" value="Papain-like_cys_pep_sf"/>
</dbReference>
<name>A0A1I3XYV9_9PROT</name>
<evidence type="ECO:0000313" key="3">
    <source>
        <dbReference type="Proteomes" id="UP000199473"/>
    </source>
</evidence>
<dbReference type="SUPFAM" id="SSF54001">
    <property type="entry name" value="Cysteine proteinases"/>
    <property type="match status" value="1"/>
</dbReference>
<evidence type="ECO:0008006" key="4">
    <source>
        <dbReference type="Google" id="ProtNLM"/>
    </source>
</evidence>
<accession>A0A1I3XYV9</accession>
<evidence type="ECO:0000313" key="2">
    <source>
        <dbReference type="EMBL" id="SFK24817.1"/>
    </source>
</evidence>
<dbReference type="Gene3D" id="3.90.70.10">
    <property type="entry name" value="Cysteine proteinases"/>
    <property type="match status" value="1"/>
</dbReference>
<gene>
    <name evidence="2" type="ORF">SAMN02745775_101786</name>
</gene>
<dbReference type="STRING" id="1123062.SAMN02745775_101786"/>
<dbReference type="AlphaFoldDB" id="A0A1I3XYV9"/>
<sequence length="381" mass="41206">MNAPFSIVATETLGLNPVERDWVRAAAPRGWDALHAILAASAYLDQAGEIRRAALLAAIEAGGYLSDRYRRKMMEPPLRPPVGGVLRPPPIQPGQVLNNFPPGWPAFDRPPALGAEERVDLIGPVLRDWTLRDQGADGTCVGFAAAAAAERVLAPPGQRPPRLSAIFLYRRMRRLAERDPKPLFMPLGFDRGATKLGAAQAVMQQEGVPPEADWPDESAPDADPPDEVLARARKVAPVAYWDLGTARRPPNIARAVLDLLKEGRPVAVSLPVFLPPGSPPGSTDNWWLDSVVADGFVQDPPPDWPAAGAGHAVCILGFRPDPDRDLDGGWFVFRNSLGARWATDAPDDSVRDPVVPGRGYGAISARYIERAVWEIMSPALP</sequence>
<reference evidence="2 3" key="1">
    <citation type="submission" date="2016-10" db="EMBL/GenBank/DDBJ databases">
        <authorList>
            <person name="de Groot N.N."/>
        </authorList>
    </citation>
    <scope>NUCLEOTIDE SEQUENCE [LARGE SCALE GENOMIC DNA]</scope>
    <source>
        <strain evidence="2 3">DSM 19981</strain>
    </source>
</reference>
<dbReference type="Proteomes" id="UP000199473">
    <property type="component" value="Unassembled WGS sequence"/>
</dbReference>
<dbReference type="RefSeq" id="WP_092955723.1">
    <property type="nucleotide sequence ID" value="NZ_FOSQ01000001.1"/>
</dbReference>
<organism evidence="2 3">
    <name type="scientific">Falsiroseomonas stagni DSM 19981</name>
    <dbReference type="NCBI Taxonomy" id="1123062"/>
    <lineage>
        <taxon>Bacteria</taxon>
        <taxon>Pseudomonadati</taxon>
        <taxon>Pseudomonadota</taxon>
        <taxon>Alphaproteobacteria</taxon>
        <taxon>Acetobacterales</taxon>
        <taxon>Roseomonadaceae</taxon>
        <taxon>Falsiroseomonas</taxon>
    </lineage>
</organism>
<keyword evidence="3" id="KW-1185">Reference proteome</keyword>
<evidence type="ECO:0000256" key="1">
    <source>
        <dbReference type="SAM" id="MobiDB-lite"/>
    </source>
</evidence>
<proteinExistence type="predicted"/>
<protein>
    <recommendedName>
        <fullName evidence="4">Papain family cysteine protease</fullName>
    </recommendedName>
</protein>